<dbReference type="EMBL" id="QZCW01000001">
    <property type="protein sequence ID" value="MCW5321218.1"/>
    <property type="molecule type" value="Genomic_DNA"/>
</dbReference>
<reference evidence="8" key="1">
    <citation type="submission" date="2023-07" db="EMBL/GenBank/DDBJ databases">
        <title>Verminephrobacter genomes.</title>
        <authorList>
            <person name="Lund M.B."/>
        </authorList>
    </citation>
    <scope>NUCLEOTIDE SEQUENCE [LARGE SCALE GENOMIC DNA]</scope>
    <source>
        <strain evidence="8">AtM5-05</strain>
    </source>
</reference>
<evidence type="ECO:0000256" key="4">
    <source>
        <dbReference type="ARBA" id="ARBA00022598"/>
    </source>
</evidence>
<dbReference type="InterPro" id="IPR045851">
    <property type="entry name" value="AMP-bd_C_sf"/>
</dbReference>
<dbReference type="InterPro" id="IPR023213">
    <property type="entry name" value="CAT-like_dom_sf"/>
</dbReference>
<dbReference type="PROSITE" id="PS50075">
    <property type="entry name" value="CARRIER"/>
    <property type="match status" value="1"/>
</dbReference>
<evidence type="ECO:0000256" key="2">
    <source>
        <dbReference type="ARBA" id="ARBA00022450"/>
    </source>
</evidence>
<dbReference type="InterPro" id="IPR010071">
    <property type="entry name" value="AA_adenyl_dom"/>
</dbReference>
<name>A0ABT3KSB1_9BURK</name>
<gene>
    <name evidence="7" type="ORF">D5039_08620</name>
</gene>
<feature type="domain" description="Carrier" evidence="6">
    <location>
        <begin position="1344"/>
        <end position="1419"/>
    </location>
</feature>
<evidence type="ECO:0000313" key="8">
    <source>
        <dbReference type="Proteomes" id="UP001208935"/>
    </source>
</evidence>
<dbReference type="SMART" id="SM00824">
    <property type="entry name" value="PKS_TE"/>
    <property type="match status" value="1"/>
</dbReference>
<evidence type="ECO:0000313" key="7">
    <source>
        <dbReference type="EMBL" id="MCW5321218.1"/>
    </source>
</evidence>
<comment type="caution">
    <text evidence="7">The sequence shown here is derived from an EMBL/GenBank/DDBJ whole genome shotgun (WGS) entry which is preliminary data.</text>
</comment>
<dbReference type="InterPro" id="IPR000415">
    <property type="entry name" value="Nitroreductase-like"/>
</dbReference>
<dbReference type="InterPro" id="IPR020806">
    <property type="entry name" value="PKS_PP-bd"/>
</dbReference>
<dbReference type="InterPro" id="IPR001031">
    <property type="entry name" value="Thioesterase"/>
</dbReference>
<dbReference type="InterPro" id="IPR009081">
    <property type="entry name" value="PP-bd_ACP"/>
</dbReference>
<organism evidence="7 8">
    <name type="scientific">Verminephrobacter aporrectodeae subsp. tuberculatae</name>
    <dbReference type="NCBI Taxonomy" id="1110392"/>
    <lineage>
        <taxon>Bacteria</taxon>
        <taxon>Pseudomonadati</taxon>
        <taxon>Pseudomonadota</taxon>
        <taxon>Betaproteobacteria</taxon>
        <taxon>Burkholderiales</taxon>
        <taxon>Comamonadaceae</taxon>
        <taxon>Verminephrobacter</taxon>
    </lineage>
</organism>
<dbReference type="PANTHER" id="PTHR45527:SF10">
    <property type="entry name" value="PYOCHELIN SYNTHASE PCHF"/>
    <property type="match status" value="1"/>
</dbReference>
<dbReference type="SUPFAM" id="SSF56801">
    <property type="entry name" value="Acetyl-CoA synthetase-like"/>
    <property type="match status" value="1"/>
</dbReference>
<dbReference type="NCBIfam" id="TIGR01733">
    <property type="entry name" value="AA-adenyl-dom"/>
    <property type="match status" value="1"/>
</dbReference>
<dbReference type="Pfam" id="PF18563">
    <property type="entry name" value="TubC_N"/>
    <property type="match status" value="1"/>
</dbReference>
<keyword evidence="3" id="KW-0597">Phosphoprotein</keyword>
<dbReference type="SUPFAM" id="SSF52777">
    <property type="entry name" value="CoA-dependent acyltransferases"/>
    <property type="match status" value="2"/>
</dbReference>
<dbReference type="Gene3D" id="3.30.300.30">
    <property type="match status" value="1"/>
</dbReference>
<dbReference type="RefSeq" id="WP_265281843.1">
    <property type="nucleotide sequence ID" value="NZ_QZCW01000001.1"/>
</dbReference>
<dbReference type="Pfam" id="PF00975">
    <property type="entry name" value="Thioesterase"/>
    <property type="match status" value="1"/>
</dbReference>
<dbReference type="Pfam" id="PF00550">
    <property type="entry name" value="PP-binding"/>
    <property type="match status" value="1"/>
</dbReference>
<dbReference type="InterPro" id="IPR029479">
    <property type="entry name" value="Nitroreductase"/>
</dbReference>
<dbReference type="InterPro" id="IPR036736">
    <property type="entry name" value="ACP-like_sf"/>
</dbReference>
<dbReference type="CDD" id="cd02142">
    <property type="entry name" value="McbC_SagB-like_oxidoreductase"/>
    <property type="match status" value="1"/>
</dbReference>
<sequence length="1708" mass="186369">MALTELIEELKERQIRLGLSGDRLTVNAPTGTLDDALKAMLRLHRDDLIVLLRSNQRAGVTEELRLVADPAARHQPFPLTDVQHAYWLGRSADIPLGGVSTHMYMVFERRGLDPQRLDQAWSRVVQRHDMLRVVIQPDGRQKTLADPPAWHIPVTDLRNALSDVIAATLGVLQDELSHQVIPCDRFPLFDIRVALLADGLVRTYLSFDALVTDVSGLDLMLSDWLSLYEDPGFEFQPLTLSFRDYVLAEEEERRGGGTQSAKDYWYGRLDTLPPAPQLPVARSFDEIRPSRFVRRRIRVEPEAWARFRKRAIAAGHSPATGLLAAYAEILGRWSQEADFTVNVTLCNRRGEHAEIASLLGDFTSLTLLEVHQRPNENFLERLHKIGHQLSCDLDHRGISGVEVLRELNRRTGQPPGSASMPVIFTSALGMAKGGGLSAAARLLGEETDGLTQTPQIILDNQVFERDGALLVNWDAVQEAFPPGVLDRMMDAYGVLLDSLSGVDDRWTFPTAPPVGAALLAANATEAPLPRFLLHQPFLARAEATPDALALLGHRRLTYGDLYREAAATAAWLCAQGIRPGDMVPVLLDKGVEQMVAVLGVLLAGGSYVPIDPHQPAIRRSRILAHLAARVVLAAPAQATALGQETGLLVGQVGSDPHDSPVNFPMEHLALPSPGKYPVHRTDTDLAYVIFTSGSTGDPKGVMIDHRGAWNTIADVNNRYGIGCSDRVFALSALNFDLSVYDLFGPLAVGGALVIPEPQEIKEPSAWLERMSTEGVTLWNSVPALMRMLVDHLDQHPDAKLPALRRILLSGDWVPLSLPDRIRRLWPQAGITSLGGATEASIWSIAYEIDEVAADWPSVPYGRALANQGMHVLNRQLEPAPVGVAGGIFISGTGLALGYLGDTEKTNRHFIVHPGTGQRLYDTGDIGCWLEDASIRFLGRRDSQVKINGHRIELGEIEAALMAVGGDRLAAAVVDAVALSDTSAPGAARALVSWIVPADPTLCDPEKAEDMPTSALARFAEQAHAEGVDLQPTGGDAPLLPAITVAVTDEMARIAFRHAHHNERTVSGTSVELPGRIDPDDENAVRSHGARRSHRRFASNLLSMDQLGHWLACAQGVSLRGSILPKYRYASAGSLYPVQIHLLVRDGVVGGLSGGAYYYHPRCHALMRIGDAVIDPRHFDGSNAGVVEGVGVLLVLVNDRDAIEPLYGPFAHDFGLIETGALAHLLSETATVHGIGCCSLGRMADAPVRAMLALRPGQMVTHLLAAGTALEEYPQTDVARSPQSRRQTFEEELRRRLAERLPEHMLPEHLLLLDRLPLTANGKIDRKALPHPRIATGSHARERIAPRTTVEWQLQRLWGDALGVPDIGVHDNFFQLGADSVTAVSLVSQIESMLGSTLPVSLLLREPTIARLANIFEQQSPAAAGANRLLRLRNGSDGSFPKPPLFLVHPVGGNLLCYRTLIEGLPTDRAIHGFYPPTLHGGPAYESIEAMAADYLRAVKQVQTEGPYHLAAWSFGGLVAWELARQLRASGDVVAPLHLIDSHPPSHDRTDLTDAELLAELIRDFSRLIGHQMNVEAQMLQSADNTGRLDETLDLLADRLGFDRGSAMLRHLFATHRSHMTNKHAYTPAAMAQPVVLYRASELLAQWQQATGRAAEVLHGRYLGWDRFAPDIRVIDCAGDHYTLLQGRHGADLARAMADALARGESAPP</sequence>
<dbReference type="PANTHER" id="PTHR45527">
    <property type="entry name" value="NONRIBOSOMAL PEPTIDE SYNTHETASE"/>
    <property type="match status" value="1"/>
</dbReference>
<proteinExistence type="predicted"/>
<accession>A0ABT3KSB1</accession>
<comment type="pathway">
    <text evidence="1">Siderophore biosynthesis.</text>
</comment>
<keyword evidence="8" id="KW-1185">Reference proteome</keyword>
<dbReference type="SMART" id="SM00823">
    <property type="entry name" value="PKS_PP"/>
    <property type="match status" value="1"/>
</dbReference>
<dbReference type="Pfam" id="PF00668">
    <property type="entry name" value="Condensation"/>
    <property type="match status" value="1"/>
</dbReference>
<protein>
    <submittedName>
        <fullName evidence="7">Amino acid adenylation domain-containing protein</fullName>
    </submittedName>
</protein>
<dbReference type="InterPro" id="IPR044894">
    <property type="entry name" value="TubC_N_sf"/>
</dbReference>
<dbReference type="Gene3D" id="1.10.1200.10">
    <property type="entry name" value="ACP-like"/>
    <property type="match status" value="1"/>
</dbReference>
<dbReference type="Proteomes" id="UP001208935">
    <property type="component" value="Unassembled WGS sequence"/>
</dbReference>
<dbReference type="CDD" id="cd19535">
    <property type="entry name" value="Cyc_NRPS"/>
    <property type="match status" value="1"/>
</dbReference>
<keyword evidence="4" id="KW-0436">Ligase</keyword>
<dbReference type="SUPFAM" id="SSF53474">
    <property type="entry name" value="alpha/beta-Hydrolases"/>
    <property type="match status" value="1"/>
</dbReference>
<dbReference type="SUPFAM" id="SSF55469">
    <property type="entry name" value="FMN-dependent nitroreductase-like"/>
    <property type="match status" value="1"/>
</dbReference>
<dbReference type="SUPFAM" id="SSF47336">
    <property type="entry name" value="ACP-like"/>
    <property type="match status" value="1"/>
</dbReference>
<dbReference type="InterPro" id="IPR001242">
    <property type="entry name" value="Condensation_dom"/>
</dbReference>
<keyword evidence="2" id="KW-0596">Phosphopantetheine</keyword>
<dbReference type="Gene3D" id="3.30.559.10">
    <property type="entry name" value="Chloramphenicol acetyltransferase-like domain"/>
    <property type="match status" value="1"/>
</dbReference>
<evidence type="ECO:0000256" key="1">
    <source>
        <dbReference type="ARBA" id="ARBA00004924"/>
    </source>
</evidence>
<dbReference type="InterPro" id="IPR057737">
    <property type="entry name" value="Condensation_MtbB-like"/>
</dbReference>
<dbReference type="InterPro" id="IPR029058">
    <property type="entry name" value="AB_hydrolase_fold"/>
</dbReference>
<dbReference type="Gene3D" id="3.30.559.30">
    <property type="entry name" value="Nonribosomal peptide synthetase, condensation domain"/>
    <property type="match status" value="1"/>
</dbReference>
<evidence type="ECO:0000259" key="6">
    <source>
        <dbReference type="PROSITE" id="PS50075"/>
    </source>
</evidence>
<dbReference type="Gene3D" id="1.10.10.1830">
    <property type="entry name" value="Non-ribosomal peptide synthase, adenylation domain"/>
    <property type="match status" value="1"/>
</dbReference>
<feature type="region of interest" description="Disordered" evidence="5">
    <location>
        <begin position="1064"/>
        <end position="1089"/>
    </location>
</feature>
<dbReference type="InterPro" id="IPR041464">
    <property type="entry name" value="TubC_N"/>
</dbReference>
<evidence type="ECO:0000256" key="5">
    <source>
        <dbReference type="SAM" id="MobiDB-lite"/>
    </source>
</evidence>
<dbReference type="InterPro" id="IPR020802">
    <property type="entry name" value="TesA-like"/>
</dbReference>
<dbReference type="Pfam" id="PF00501">
    <property type="entry name" value="AMP-binding"/>
    <property type="match status" value="1"/>
</dbReference>
<dbReference type="Gene3D" id="3.40.50.12780">
    <property type="entry name" value="N-terminal domain of ligase-like"/>
    <property type="match status" value="1"/>
</dbReference>
<dbReference type="InterPro" id="IPR000873">
    <property type="entry name" value="AMP-dep_synth/lig_dom"/>
</dbReference>
<dbReference type="InterPro" id="IPR042099">
    <property type="entry name" value="ANL_N_sf"/>
</dbReference>
<dbReference type="Pfam" id="PF00881">
    <property type="entry name" value="Nitroreductase"/>
    <property type="match status" value="1"/>
</dbReference>
<evidence type="ECO:0000256" key="3">
    <source>
        <dbReference type="ARBA" id="ARBA00022553"/>
    </source>
</evidence>
<dbReference type="InterPro" id="IPR020845">
    <property type="entry name" value="AMP-binding_CS"/>
</dbReference>
<dbReference type="Gene3D" id="3.40.109.10">
    <property type="entry name" value="NADH Oxidase"/>
    <property type="match status" value="1"/>
</dbReference>
<dbReference type="Gene3D" id="3.40.50.1820">
    <property type="entry name" value="alpha/beta hydrolase"/>
    <property type="match status" value="1"/>
</dbReference>
<dbReference type="PROSITE" id="PS00455">
    <property type="entry name" value="AMP_BINDING"/>
    <property type="match status" value="1"/>
</dbReference>